<dbReference type="EMBL" id="BAABLX010000003">
    <property type="protein sequence ID" value="GAA4931044.1"/>
    <property type="molecule type" value="Genomic_DNA"/>
</dbReference>
<dbReference type="RefSeq" id="WP_345416219.1">
    <property type="nucleotide sequence ID" value="NZ_AP031496.1"/>
</dbReference>
<keyword evidence="3" id="KW-1185">Reference proteome</keyword>
<evidence type="ECO:0000256" key="1">
    <source>
        <dbReference type="SAM" id="Coils"/>
    </source>
</evidence>
<organism evidence="2 3">
    <name type="scientific">Halioxenophilus aromaticivorans</name>
    <dbReference type="NCBI Taxonomy" id="1306992"/>
    <lineage>
        <taxon>Bacteria</taxon>
        <taxon>Pseudomonadati</taxon>
        <taxon>Pseudomonadota</taxon>
        <taxon>Gammaproteobacteria</taxon>
        <taxon>Alteromonadales</taxon>
        <taxon>Alteromonadaceae</taxon>
        <taxon>Halioxenophilus</taxon>
    </lineage>
</organism>
<protein>
    <submittedName>
        <fullName evidence="2">Uncharacterized protein</fullName>
    </submittedName>
</protein>
<sequence length="208" mass="23231">MELSRLVLEYIKVLMWPVVLAAVLLMYSEEVLKIISTREVDAFGLKIGGNLENLAETYESEIAALKDQIAQLQSDDSGEKTQLLTKLSNISSNVRQDLTALRTQVEAPAEQTTVNKQEAMVAEEAGFNALKNKDIKTAIEQFSLAEEKWPAYHNVAEINALLKRYQSNLTGPAQWQSLYQTLLTDYSWGMPQAVRSDLLRVTPALRGG</sequence>
<gene>
    <name evidence="2" type="ORF">GCM10025791_03910</name>
</gene>
<dbReference type="AlphaFoldDB" id="A0AAV3TX78"/>
<name>A0AAV3TX78_9ALTE</name>
<evidence type="ECO:0000313" key="2">
    <source>
        <dbReference type="EMBL" id="GAA4931044.1"/>
    </source>
</evidence>
<comment type="caution">
    <text evidence="2">The sequence shown here is derived from an EMBL/GenBank/DDBJ whole genome shotgun (WGS) entry which is preliminary data.</text>
</comment>
<keyword evidence="1" id="KW-0175">Coiled coil</keyword>
<dbReference type="Proteomes" id="UP001409585">
    <property type="component" value="Unassembled WGS sequence"/>
</dbReference>
<feature type="coiled-coil region" evidence="1">
    <location>
        <begin position="48"/>
        <end position="75"/>
    </location>
</feature>
<accession>A0AAV3TX78</accession>
<evidence type="ECO:0000313" key="3">
    <source>
        <dbReference type="Proteomes" id="UP001409585"/>
    </source>
</evidence>
<proteinExistence type="predicted"/>
<reference evidence="3" key="1">
    <citation type="journal article" date="2019" name="Int. J. Syst. Evol. Microbiol.">
        <title>The Global Catalogue of Microorganisms (GCM) 10K type strain sequencing project: providing services to taxonomists for standard genome sequencing and annotation.</title>
        <authorList>
            <consortium name="The Broad Institute Genomics Platform"/>
            <consortium name="The Broad Institute Genome Sequencing Center for Infectious Disease"/>
            <person name="Wu L."/>
            <person name="Ma J."/>
        </authorList>
    </citation>
    <scope>NUCLEOTIDE SEQUENCE [LARGE SCALE GENOMIC DNA]</scope>
    <source>
        <strain evidence="3">JCM 19134</strain>
    </source>
</reference>